<dbReference type="PANTHER" id="PTHR38011">
    <property type="entry name" value="DIHYDROFOLATE REDUCTASE FAMILY PROTEIN (AFU_ORTHOLOGUE AFUA_8G06820)"/>
    <property type="match status" value="1"/>
</dbReference>
<dbReference type="InterPro" id="IPR002734">
    <property type="entry name" value="RibDG_C"/>
</dbReference>
<dbReference type="Proteomes" id="UP000614490">
    <property type="component" value="Unassembled WGS sequence"/>
</dbReference>
<dbReference type="GO" id="GO:0009231">
    <property type="term" value="P:riboflavin biosynthetic process"/>
    <property type="evidence" value="ECO:0007669"/>
    <property type="project" value="InterPro"/>
</dbReference>
<evidence type="ECO:0000313" key="3">
    <source>
        <dbReference type="Proteomes" id="UP000614490"/>
    </source>
</evidence>
<dbReference type="AlphaFoldDB" id="A0A931MTP5"/>
<accession>A0A931MTP5</accession>
<dbReference type="Pfam" id="PF01872">
    <property type="entry name" value="RibD_C"/>
    <property type="match status" value="1"/>
</dbReference>
<reference evidence="2 3" key="1">
    <citation type="journal article" date="2005" name="Int. J. Syst. Evol. Microbiol.">
        <title>Halobacillus yeomjeoni sp. nov., isolated from a marine solar saltern in Korea.</title>
        <authorList>
            <person name="Yoon J.H."/>
            <person name="Kang S.J."/>
            <person name="Lee C.H."/>
            <person name="Oh H.W."/>
            <person name="Oh T.K."/>
        </authorList>
    </citation>
    <scope>NUCLEOTIDE SEQUENCE [LARGE SCALE GENOMIC DNA]</scope>
    <source>
        <strain evidence="2 3">KCTC 3957</strain>
    </source>
</reference>
<organism evidence="2 3">
    <name type="scientific">Halobacillus yeomjeoni</name>
    <dbReference type="NCBI Taxonomy" id="311194"/>
    <lineage>
        <taxon>Bacteria</taxon>
        <taxon>Bacillati</taxon>
        <taxon>Bacillota</taxon>
        <taxon>Bacilli</taxon>
        <taxon>Bacillales</taxon>
        <taxon>Bacillaceae</taxon>
        <taxon>Halobacillus</taxon>
    </lineage>
</organism>
<dbReference type="EMBL" id="JADZSC010000001">
    <property type="protein sequence ID" value="MBH0228661.1"/>
    <property type="molecule type" value="Genomic_DNA"/>
</dbReference>
<sequence>MGKVVLYIAQSLDGYISRENGDIDWLRDDQDYGFDTFFESVNTVIMGRKTYEHIFELAEEFPYKNKDVYVVSRMKEGYDEYATYIQPEQISPLIEVLKNDQDKTIWLVGGAQLIYLFISLDLIDEFQIAIQPTLIGNGIPLFEKNEMEQQLDLTDVKKFDDGMLILTYRRHQ</sequence>
<gene>
    <name evidence="2" type="ORF">H0267_00430</name>
</gene>
<dbReference type="RefSeq" id="WP_197315315.1">
    <property type="nucleotide sequence ID" value="NZ_JADZSC010000001.1"/>
</dbReference>
<protein>
    <submittedName>
        <fullName evidence="2">Dihydrofolate reductase</fullName>
    </submittedName>
</protein>
<feature type="domain" description="Bacterial bifunctional deaminase-reductase C-terminal" evidence="1">
    <location>
        <begin position="3"/>
        <end position="164"/>
    </location>
</feature>
<dbReference type="Gene3D" id="3.40.430.10">
    <property type="entry name" value="Dihydrofolate Reductase, subunit A"/>
    <property type="match status" value="1"/>
</dbReference>
<comment type="caution">
    <text evidence="2">The sequence shown here is derived from an EMBL/GenBank/DDBJ whole genome shotgun (WGS) entry which is preliminary data.</text>
</comment>
<dbReference type="SUPFAM" id="SSF53597">
    <property type="entry name" value="Dihydrofolate reductase-like"/>
    <property type="match status" value="1"/>
</dbReference>
<evidence type="ECO:0000313" key="2">
    <source>
        <dbReference type="EMBL" id="MBH0228661.1"/>
    </source>
</evidence>
<keyword evidence="3" id="KW-1185">Reference proteome</keyword>
<proteinExistence type="predicted"/>
<dbReference type="InterPro" id="IPR050765">
    <property type="entry name" value="Riboflavin_Biosynth_HTPR"/>
</dbReference>
<dbReference type="PANTHER" id="PTHR38011:SF11">
    <property type="entry name" value="2,5-DIAMINO-6-RIBOSYLAMINO-4(3H)-PYRIMIDINONE 5'-PHOSPHATE REDUCTASE"/>
    <property type="match status" value="1"/>
</dbReference>
<dbReference type="InterPro" id="IPR024072">
    <property type="entry name" value="DHFR-like_dom_sf"/>
</dbReference>
<evidence type="ECO:0000259" key="1">
    <source>
        <dbReference type="Pfam" id="PF01872"/>
    </source>
</evidence>
<name>A0A931MTP5_9BACI</name>
<dbReference type="GO" id="GO:0008703">
    <property type="term" value="F:5-amino-6-(5-phosphoribosylamino)uracil reductase activity"/>
    <property type="evidence" value="ECO:0007669"/>
    <property type="project" value="InterPro"/>
</dbReference>